<dbReference type="InterPro" id="IPR036471">
    <property type="entry name" value="Colicin_D_sf"/>
</dbReference>
<dbReference type="Pfam" id="PF09204">
    <property type="entry name" value="Colicin_immun"/>
    <property type="match status" value="1"/>
</dbReference>
<dbReference type="Proteomes" id="UP000270411">
    <property type="component" value="Chromosome 1"/>
</dbReference>
<evidence type="ECO:0000313" key="3">
    <source>
        <dbReference type="Proteomes" id="UP000270411"/>
    </source>
</evidence>
<dbReference type="OrthoDB" id="8595941at2"/>
<feature type="domain" description="Colicin D immunity protein" evidence="1">
    <location>
        <begin position="21"/>
        <end position="107"/>
    </location>
</feature>
<protein>
    <recommendedName>
        <fullName evidence="1">Colicin D immunity protein domain-containing protein</fullName>
    </recommendedName>
</protein>
<proteinExistence type="predicted"/>
<name>A0A3G8GXK1_9BURK</name>
<gene>
    <name evidence="2" type="ORF">EHF44_04205</name>
</gene>
<dbReference type="InterPro" id="IPR015287">
    <property type="entry name" value="Colicin_D_immunity_dom"/>
</dbReference>
<dbReference type="AlphaFoldDB" id="A0A3G8GXK1"/>
<sequence>MEVESRNHTVREFYKEWCIAMSVELIDCSRQFVCGKIETGKFVDTFTEKWRHERDLGLLEVDPPNINSALSTIFCLVDLYNPEADREEYELDSAELLNRVANVLRNLDSDS</sequence>
<dbReference type="KEGG" id="cpau:EHF44_04205"/>
<dbReference type="GO" id="GO:0030153">
    <property type="term" value="P:bacteriocin immunity"/>
    <property type="evidence" value="ECO:0007669"/>
    <property type="project" value="InterPro"/>
</dbReference>
<dbReference type="Gene3D" id="1.20.120.650">
    <property type="entry name" value="Colicin D"/>
    <property type="match status" value="1"/>
</dbReference>
<dbReference type="GO" id="GO:0015643">
    <property type="term" value="F:toxic substance binding"/>
    <property type="evidence" value="ECO:0007669"/>
    <property type="project" value="InterPro"/>
</dbReference>
<accession>A0A3G8GXK1</accession>
<organism evidence="2 3">
    <name type="scientific">Cupriavidus pauculus</name>
    <dbReference type="NCBI Taxonomy" id="82633"/>
    <lineage>
        <taxon>Bacteria</taxon>
        <taxon>Pseudomonadati</taxon>
        <taxon>Pseudomonadota</taxon>
        <taxon>Betaproteobacteria</taxon>
        <taxon>Burkholderiales</taxon>
        <taxon>Burkholderiaceae</taxon>
        <taxon>Cupriavidus</taxon>
    </lineage>
</organism>
<evidence type="ECO:0000313" key="2">
    <source>
        <dbReference type="EMBL" id="AZG12700.1"/>
    </source>
</evidence>
<evidence type="ECO:0000259" key="1">
    <source>
        <dbReference type="Pfam" id="PF09204"/>
    </source>
</evidence>
<reference evidence="3" key="1">
    <citation type="submission" date="2018-11" db="EMBL/GenBank/DDBJ databases">
        <title>FDA dAtabase for Regulatory Grade micrObial Sequences (FDA-ARGOS): Supporting development and validation of Infectious Disease Dx tests.</title>
        <authorList>
            <person name="Goldberg B."/>
            <person name="Campos J."/>
            <person name="Tallon L."/>
            <person name="Sadzewicz L."/>
            <person name="Zhao X."/>
            <person name="Vavikolanu K."/>
            <person name="Mehta A."/>
            <person name="Aluvathingal J."/>
            <person name="Nadendla S."/>
            <person name="Geyer C."/>
            <person name="Nandy P."/>
            <person name="Yan Y."/>
            <person name="Sichtig H."/>
        </authorList>
    </citation>
    <scope>NUCLEOTIDE SEQUENCE [LARGE SCALE GENOMIC DNA]</scope>
    <source>
        <strain evidence="3">FDAARGOS_614</strain>
    </source>
</reference>
<dbReference type="SUPFAM" id="SSF101125">
    <property type="entry name" value="Colicin D immunity protein"/>
    <property type="match status" value="1"/>
</dbReference>
<dbReference type="EMBL" id="CP033969">
    <property type="protein sequence ID" value="AZG12700.1"/>
    <property type="molecule type" value="Genomic_DNA"/>
</dbReference>